<dbReference type="Proteomes" id="UP000652219">
    <property type="component" value="Unassembled WGS sequence"/>
</dbReference>
<proteinExistence type="predicted"/>
<feature type="region of interest" description="Disordered" evidence="1">
    <location>
        <begin position="14"/>
        <end position="38"/>
    </location>
</feature>
<sequence>MALDCSGALSGHPAPRLNLPGWSKGAEGTESRHDDMAGPSQRLATLTTNTLRLVAEVLDLQAGCKALGATAAAAPPSPAPPAVVWGSAKYLPLQRSPAKIPLPGQRVIGSTLRIHYDLPRLTDGTMAPSTSKTRHTPPYHEVVPRSPAAAYLSDKSDCAAEQLKVNFKRACSVPLAPARPVRPTKSTPVGPIIARHIPSITGDI</sequence>
<reference evidence="2 3" key="1">
    <citation type="journal article" date="2020" name="Phytopathology">
        <title>Genome Sequence Resources of Colletotrichum truncatum, C. plurivorum, C. musicola, and C. sojae: Four Species Pathogenic to Soybean (Glycine max).</title>
        <authorList>
            <person name="Rogerio F."/>
            <person name="Boufleur T.R."/>
            <person name="Ciampi-Guillardi M."/>
            <person name="Sukno S.A."/>
            <person name="Thon M.R."/>
            <person name="Massola Junior N.S."/>
            <person name="Baroncelli R."/>
        </authorList>
    </citation>
    <scope>NUCLEOTIDE SEQUENCE [LARGE SCALE GENOMIC DNA]</scope>
    <source>
        <strain evidence="2 3">LFN0009</strain>
    </source>
</reference>
<keyword evidence="3" id="KW-1185">Reference proteome</keyword>
<evidence type="ECO:0000256" key="1">
    <source>
        <dbReference type="SAM" id="MobiDB-lite"/>
    </source>
</evidence>
<evidence type="ECO:0000313" key="2">
    <source>
        <dbReference type="EMBL" id="KAF6815729.1"/>
    </source>
</evidence>
<protein>
    <submittedName>
        <fullName evidence="2">Uncharacterized protein</fullName>
    </submittedName>
</protein>
<comment type="caution">
    <text evidence="2">The sequence shown here is derived from an EMBL/GenBank/DDBJ whole genome shotgun (WGS) entry which is preliminary data.</text>
</comment>
<name>A0A8H6JM44_9PEZI</name>
<feature type="compositionally biased region" description="Basic and acidic residues" evidence="1">
    <location>
        <begin position="27"/>
        <end position="36"/>
    </location>
</feature>
<dbReference type="EMBL" id="WIGN01000033">
    <property type="protein sequence ID" value="KAF6815729.1"/>
    <property type="molecule type" value="Genomic_DNA"/>
</dbReference>
<evidence type="ECO:0000313" key="3">
    <source>
        <dbReference type="Proteomes" id="UP000652219"/>
    </source>
</evidence>
<organism evidence="2 3">
    <name type="scientific">Colletotrichum sojae</name>
    <dbReference type="NCBI Taxonomy" id="2175907"/>
    <lineage>
        <taxon>Eukaryota</taxon>
        <taxon>Fungi</taxon>
        <taxon>Dikarya</taxon>
        <taxon>Ascomycota</taxon>
        <taxon>Pezizomycotina</taxon>
        <taxon>Sordariomycetes</taxon>
        <taxon>Hypocreomycetidae</taxon>
        <taxon>Glomerellales</taxon>
        <taxon>Glomerellaceae</taxon>
        <taxon>Colletotrichum</taxon>
        <taxon>Colletotrichum orchidearum species complex</taxon>
    </lineage>
</organism>
<accession>A0A8H6JM44</accession>
<dbReference type="AlphaFoldDB" id="A0A8H6JM44"/>
<gene>
    <name evidence="2" type="ORF">CSOJ01_03409</name>
</gene>